<evidence type="ECO:0000256" key="1">
    <source>
        <dbReference type="SAM" id="MobiDB-lite"/>
    </source>
</evidence>
<dbReference type="OrthoDB" id="5575722at2759"/>
<evidence type="ECO:0000259" key="2">
    <source>
        <dbReference type="Pfam" id="PF14661"/>
    </source>
</evidence>
<dbReference type="KEGG" id="bspl:114868026"/>
<dbReference type="AlphaFoldDB" id="A0A6P7PCU6"/>
<dbReference type="Proteomes" id="UP000515150">
    <property type="component" value="Chromosome 2"/>
</dbReference>
<dbReference type="PANTHER" id="PTHR16151:SF2">
    <property type="entry name" value="HAUS AUGMIN-LIKE COMPLEX SUBUNIT 6"/>
    <property type="match status" value="1"/>
</dbReference>
<dbReference type="InParanoid" id="A0A6P7PCU6"/>
<dbReference type="CTD" id="54801"/>
<dbReference type="FunCoup" id="A0A6P7PCU6">
    <property type="interactions" value="1054"/>
</dbReference>
<feature type="region of interest" description="Disordered" evidence="1">
    <location>
        <begin position="434"/>
        <end position="508"/>
    </location>
</feature>
<organism evidence="3 4">
    <name type="scientific">Betta splendens</name>
    <name type="common">Siamese fighting fish</name>
    <dbReference type="NCBI Taxonomy" id="158456"/>
    <lineage>
        <taxon>Eukaryota</taxon>
        <taxon>Metazoa</taxon>
        <taxon>Chordata</taxon>
        <taxon>Craniata</taxon>
        <taxon>Vertebrata</taxon>
        <taxon>Euteleostomi</taxon>
        <taxon>Actinopterygii</taxon>
        <taxon>Neopterygii</taxon>
        <taxon>Teleostei</taxon>
        <taxon>Neoteleostei</taxon>
        <taxon>Acanthomorphata</taxon>
        <taxon>Anabantaria</taxon>
        <taxon>Anabantiformes</taxon>
        <taxon>Anabantoidei</taxon>
        <taxon>Osphronemidae</taxon>
        <taxon>Betta</taxon>
    </lineage>
</organism>
<dbReference type="GO" id="GO:0051225">
    <property type="term" value="P:spindle assembly"/>
    <property type="evidence" value="ECO:0007669"/>
    <property type="project" value="InterPro"/>
</dbReference>
<dbReference type="GO" id="GO:1990498">
    <property type="term" value="C:mitotic spindle microtubule"/>
    <property type="evidence" value="ECO:0007669"/>
    <property type="project" value="TreeGrafter"/>
</dbReference>
<proteinExistence type="predicted"/>
<keyword evidence="3" id="KW-1185">Reference proteome</keyword>
<dbReference type="Pfam" id="PF14661">
    <property type="entry name" value="HAUS6_N"/>
    <property type="match status" value="1"/>
</dbReference>
<sequence>MANPALLQKTNGKYLWFCLLGMGFQPEDAARKTNVNVKHINLGPNMFDKPNKDAFYIVTHFLLEKLNPTRLHEAFRGCWPVLNHKADAEFRKLACAWLREIMDETANAAPKVAASIFLSPGGPKFVSLMLNLAKHVMLQEMKTFTTDGSWVPGAAASPASSLDVAVKRLDLVGARFVKAAVAQDRFLHEYQRRAQLLVKSVRDIRAEIANYDELLKRHSSDFVSAGTSLPEKTKLVRSLWSAIDEMLSTTKENQNAVESVLKGDVDQFVLDGTDCGLKIPQRLLQRIEQLPHQLSSGNVYEAGQLNLLSVLELTNLALQLLREERCKVSQVPKRQLSPQHLQEKRQQMARVLPDLHLMRQKISREEMPAIKTAMRELEADWDRKWMDALKDTPLVSFLNEDSVLGFLSPMAPLSFEPAAETTYKSSVFSQYPAKLPDGKPVVNKSQEGGSPSFSKLKSSLPATVERAENSLVTTRPASQANTSLDWLFDTPPSPPRTQPAPPPQASVRKTTPIHSVSVKTKTQILNMECDNLADQFAAAVTTTSPVEGRLKDADLEGLLSTLQGDPFSTRKQLPRTPESLIMDVKSSWRKAIKEDQAEKIRQSLKYDDSITGRLSPLEEPRDLLLSPDPSFQNVPFSDTPVCHKEDLLKSTLSWDNFNSEVPDSSIGTGSSEVYFSLEHETLPELPSCDSLLSSDDDEAEDSKSEVEFVVPSLKTGAKRSPLITPHIGQIDFLDGFSIEDRNKTPECLLSAQSVSGLSKQWPKEPVTPVEALDKVFSLDLDALGTYSPPEKQVYSLPSLITFSPIDDMKH</sequence>
<dbReference type="PANTHER" id="PTHR16151">
    <property type="entry name" value="HAUS AUGMIN-LIKE COMPLEX SUBUNIT 6"/>
    <property type="match status" value="1"/>
</dbReference>
<dbReference type="GeneID" id="114868026"/>
<dbReference type="GO" id="GO:0070652">
    <property type="term" value="C:HAUS complex"/>
    <property type="evidence" value="ECO:0007669"/>
    <property type="project" value="InterPro"/>
</dbReference>
<evidence type="ECO:0000313" key="4">
    <source>
        <dbReference type="RefSeq" id="XP_029027144.1"/>
    </source>
</evidence>
<feature type="compositionally biased region" description="Low complexity" evidence="1">
    <location>
        <begin position="448"/>
        <end position="461"/>
    </location>
</feature>
<feature type="domain" description="HAUS augmin-like complex subunit 6 N-terminal" evidence="2">
    <location>
        <begin position="15"/>
        <end position="241"/>
    </location>
</feature>
<name>A0A6P7PCU6_BETSP</name>
<feature type="compositionally biased region" description="Polar residues" evidence="1">
    <location>
        <begin position="470"/>
        <end position="484"/>
    </location>
</feature>
<dbReference type="RefSeq" id="XP_029027144.1">
    <property type="nucleotide sequence ID" value="XM_029171311.3"/>
</dbReference>
<dbReference type="GO" id="GO:0008017">
    <property type="term" value="F:microtubule binding"/>
    <property type="evidence" value="ECO:0007669"/>
    <property type="project" value="TreeGrafter"/>
</dbReference>
<evidence type="ECO:0000313" key="3">
    <source>
        <dbReference type="Proteomes" id="UP000515150"/>
    </source>
</evidence>
<dbReference type="InterPro" id="IPR026797">
    <property type="entry name" value="HAUS_6"/>
</dbReference>
<reference evidence="4" key="1">
    <citation type="submission" date="2025-08" db="UniProtKB">
        <authorList>
            <consortium name="RefSeq"/>
        </authorList>
    </citation>
    <scope>IDENTIFICATION</scope>
</reference>
<feature type="compositionally biased region" description="Pro residues" evidence="1">
    <location>
        <begin position="491"/>
        <end position="504"/>
    </location>
</feature>
<dbReference type="InterPro" id="IPR028163">
    <property type="entry name" value="HAUS_6_N"/>
</dbReference>
<accession>A0A6P7PCU6</accession>
<gene>
    <name evidence="4" type="primary">haus6</name>
</gene>
<protein>
    <submittedName>
        <fullName evidence="4">HAUS augmin-like complex subunit 6</fullName>
    </submittedName>
</protein>